<evidence type="ECO:0000256" key="4">
    <source>
        <dbReference type="SAM" id="MobiDB-lite"/>
    </source>
</evidence>
<dbReference type="EMBL" id="LN831776">
    <property type="protein sequence ID" value="CQR55169.1"/>
    <property type="molecule type" value="Genomic_DNA"/>
</dbReference>
<dbReference type="InterPro" id="IPR007837">
    <property type="entry name" value="DinB"/>
</dbReference>
<proteinExistence type="inferred from homology"/>
<evidence type="ECO:0000256" key="2">
    <source>
        <dbReference type="ARBA" id="ARBA00022723"/>
    </source>
</evidence>
<dbReference type="PANTHER" id="PTHR37302">
    <property type="entry name" value="SLR1116 PROTEIN"/>
    <property type="match status" value="1"/>
</dbReference>
<accession>A0A0E4HDB1</accession>
<dbReference type="PANTHER" id="PTHR37302:SF3">
    <property type="entry name" value="DAMAGE-INDUCIBLE PROTEIN DINB"/>
    <property type="match status" value="1"/>
</dbReference>
<evidence type="ECO:0000313" key="6">
    <source>
        <dbReference type="Proteomes" id="UP000033163"/>
    </source>
</evidence>
<dbReference type="InterPro" id="IPR034660">
    <property type="entry name" value="DinB/YfiT-like"/>
</dbReference>
<dbReference type="HOGENOM" id="CLU_142841_0_0_9"/>
<feature type="binding site" evidence="3">
    <location>
        <position position="126"/>
    </location>
    <ligand>
        <name>a divalent metal cation</name>
        <dbReference type="ChEBI" id="CHEBI:60240"/>
    </ligand>
</feature>
<sequence length="179" mass="20347">MQTFFRYNWMVREEWYKWCEDLTEEELLKPRVGGVGGILKTLFHIADVEWSWIMVMQGKPDFQEDFAGFSSLEKVRELDARFRPEVESFVLNWNEGLERKIFTDTQKDGSVVTDAWGEIMRHVIAHEIHHIGQLSVWAREAGKQPPSANVIGKGLMDSLPGSSIHAETTNAAGPPSPGC</sequence>
<protein>
    <recommendedName>
        <fullName evidence="7">DinB family protein</fullName>
    </recommendedName>
</protein>
<dbReference type="Pfam" id="PF05163">
    <property type="entry name" value="DinB"/>
    <property type="match status" value="1"/>
</dbReference>
<organism evidence="5 6">
    <name type="scientific">Paenibacillus riograndensis SBR5</name>
    <dbReference type="NCBI Taxonomy" id="1073571"/>
    <lineage>
        <taxon>Bacteria</taxon>
        <taxon>Bacillati</taxon>
        <taxon>Bacillota</taxon>
        <taxon>Bacilli</taxon>
        <taxon>Bacillales</taxon>
        <taxon>Paenibacillaceae</taxon>
        <taxon>Paenibacillus</taxon>
        <taxon>Paenibacillus sonchi group</taxon>
    </lineage>
</organism>
<evidence type="ECO:0000313" key="5">
    <source>
        <dbReference type="EMBL" id="CQR55169.1"/>
    </source>
</evidence>
<feature type="region of interest" description="Disordered" evidence="4">
    <location>
        <begin position="159"/>
        <end position="179"/>
    </location>
</feature>
<dbReference type="AlphaFoldDB" id="A0A0E4HDB1"/>
<dbReference type="RefSeq" id="WP_046502944.1">
    <property type="nucleotide sequence ID" value="NZ_LN831776.1"/>
</dbReference>
<comment type="similarity">
    <text evidence="1">Belongs to the DinB family.</text>
</comment>
<name>A0A0E4HDB1_9BACL</name>
<feature type="binding site" evidence="3">
    <location>
        <position position="44"/>
    </location>
    <ligand>
        <name>a divalent metal cation</name>
        <dbReference type="ChEBI" id="CHEBI:60240"/>
    </ligand>
</feature>
<gene>
    <name evidence="5" type="primary">yizA</name>
    <name evidence="5" type="ORF">PRIO_2765</name>
</gene>
<dbReference type="Proteomes" id="UP000033163">
    <property type="component" value="Chromosome I"/>
</dbReference>
<dbReference type="KEGG" id="pri:PRIO_2765"/>
<evidence type="ECO:0008006" key="7">
    <source>
        <dbReference type="Google" id="ProtNLM"/>
    </source>
</evidence>
<dbReference type="SUPFAM" id="SSF109854">
    <property type="entry name" value="DinB/YfiT-like putative metalloenzymes"/>
    <property type="match status" value="1"/>
</dbReference>
<dbReference type="GO" id="GO:0046872">
    <property type="term" value="F:metal ion binding"/>
    <property type="evidence" value="ECO:0007669"/>
    <property type="project" value="UniProtKB-KW"/>
</dbReference>
<feature type="binding site" evidence="3">
    <location>
        <position position="130"/>
    </location>
    <ligand>
        <name>a divalent metal cation</name>
        <dbReference type="ChEBI" id="CHEBI:60240"/>
    </ligand>
</feature>
<evidence type="ECO:0000256" key="1">
    <source>
        <dbReference type="ARBA" id="ARBA00008635"/>
    </source>
</evidence>
<keyword evidence="2 3" id="KW-0479">Metal-binding</keyword>
<dbReference type="Gene3D" id="1.20.120.450">
    <property type="entry name" value="dinb family like domain"/>
    <property type="match status" value="1"/>
</dbReference>
<dbReference type="STRING" id="483937.AMQ84_01785"/>
<evidence type="ECO:0000256" key="3">
    <source>
        <dbReference type="PIRSR" id="PIRSR607837-1"/>
    </source>
</evidence>
<reference evidence="6" key="1">
    <citation type="submission" date="2015-03" db="EMBL/GenBank/DDBJ databases">
        <authorList>
            <person name="Wibberg D."/>
        </authorList>
    </citation>
    <scope>NUCLEOTIDE SEQUENCE [LARGE SCALE GENOMIC DNA]</scope>
</reference>